<gene>
    <name evidence="1" type="ORF">AERYTH_15145</name>
</gene>
<proteinExistence type="predicted"/>
<evidence type="ECO:0000313" key="1">
    <source>
        <dbReference type="EMBL" id="ALX05941.1"/>
    </source>
</evidence>
<dbReference type="RefSeq" id="WP_067860404.1">
    <property type="nucleotide sequence ID" value="NZ_CP011502.1"/>
</dbReference>
<reference evidence="1 2" key="1">
    <citation type="journal article" date="1991" name="Int. J. Syst. Bacteriol.">
        <title>Description of the erythromycin-producing bacterium Arthrobacter sp. strain NRRL B-3381 as Aeromicrobium erythreum gen. nov., sp. nov.</title>
        <authorList>
            <person name="Miller E.S."/>
            <person name="Woese C.R."/>
            <person name="Brenner S."/>
        </authorList>
    </citation>
    <scope>NUCLEOTIDE SEQUENCE [LARGE SCALE GENOMIC DNA]</scope>
    <source>
        <strain evidence="1 2">AR18</strain>
    </source>
</reference>
<dbReference type="STRING" id="2041.AERYTH_15145"/>
<name>A0A0U4CKS1_9ACTN</name>
<dbReference type="Gene3D" id="3.30.70.20">
    <property type="match status" value="1"/>
</dbReference>
<dbReference type="EMBL" id="CP011502">
    <property type="protein sequence ID" value="ALX05941.1"/>
    <property type="molecule type" value="Genomic_DNA"/>
</dbReference>
<accession>A0A0U4CKS1</accession>
<dbReference type="OrthoDB" id="4741951at2"/>
<dbReference type="AlphaFoldDB" id="A0A0U4CKS1"/>
<dbReference type="PATRIC" id="fig|2041.4.peg.3165"/>
<sequence>MSPRVLVDWTRCDGHGLCAALLPEQVTLDEWGFPVVGDDLTERQARQLAQACPALALRVLPALDRSGRS</sequence>
<keyword evidence="2" id="KW-1185">Reference proteome</keyword>
<evidence type="ECO:0000313" key="2">
    <source>
        <dbReference type="Proteomes" id="UP000067689"/>
    </source>
</evidence>
<dbReference type="SUPFAM" id="SSF54862">
    <property type="entry name" value="4Fe-4S ferredoxins"/>
    <property type="match status" value="1"/>
</dbReference>
<dbReference type="Pfam" id="PF13459">
    <property type="entry name" value="Fer4_15"/>
    <property type="match status" value="1"/>
</dbReference>
<protein>
    <submittedName>
        <fullName evidence="1">Ferredoxin</fullName>
    </submittedName>
</protein>
<organism evidence="1 2">
    <name type="scientific">Aeromicrobium erythreum</name>
    <dbReference type="NCBI Taxonomy" id="2041"/>
    <lineage>
        <taxon>Bacteria</taxon>
        <taxon>Bacillati</taxon>
        <taxon>Actinomycetota</taxon>
        <taxon>Actinomycetes</taxon>
        <taxon>Propionibacteriales</taxon>
        <taxon>Nocardioidaceae</taxon>
        <taxon>Aeromicrobium</taxon>
    </lineage>
</organism>
<dbReference type="KEGG" id="aer:AERYTH_15145"/>
<dbReference type="Proteomes" id="UP000067689">
    <property type="component" value="Chromosome"/>
</dbReference>